<dbReference type="GO" id="GO:0016197">
    <property type="term" value="P:endosomal transport"/>
    <property type="evidence" value="ECO:0007669"/>
    <property type="project" value="TreeGrafter"/>
</dbReference>
<dbReference type="SUPFAM" id="SSF50978">
    <property type="entry name" value="WD40 repeat-like"/>
    <property type="match status" value="1"/>
</dbReference>
<dbReference type="PANTHER" id="PTHR12811:SF0">
    <property type="entry name" value="VACUOLAR PROTEIN SORTING-ASSOCIATED PROTEIN 16 HOMOLOG"/>
    <property type="match status" value="1"/>
</dbReference>
<organism evidence="5 6">
    <name type="scientific">Linderina pennispora</name>
    <dbReference type="NCBI Taxonomy" id="61395"/>
    <lineage>
        <taxon>Eukaryota</taxon>
        <taxon>Fungi</taxon>
        <taxon>Fungi incertae sedis</taxon>
        <taxon>Zoopagomycota</taxon>
        <taxon>Kickxellomycotina</taxon>
        <taxon>Kickxellomycetes</taxon>
        <taxon>Kickxellales</taxon>
        <taxon>Kickxellaceae</taxon>
        <taxon>Linderina</taxon>
    </lineage>
</organism>
<dbReference type="AlphaFoldDB" id="A0A1Y1WHR4"/>
<evidence type="ECO:0000256" key="2">
    <source>
        <dbReference type="PIRNR" id="PIRNR007949"/>
    </source>
</evidence>
<dbReference type="PANTHER" id="PTHR12811">
    <property type="entry name" value="VACUOLAR PROTEIN SORTING VPS16"/>
    <property type="match status" value="1"/>
</dbReference>
<dbReference type="Gene3D" id="2.130.10.10">
    <property type="entry name" value="YVTN repeat-like/Quinoprotein amine dehydrogenase"/>
    <property type="match status" value="1"/>
</dbReference>
<name>A0A1Y1WHR4_9FUNG</name>
<dbReference type="Pfam" id="PF04840">
    <property type="entry name" value="Vps16_C"/>
    <property type="match status" value="1"/>
</dbReference>
<dbReference type="GO" id="GO:0005768">
    <property type="term" value="C:endosome"/>
    <property type="evidence" value="ECO:0007669"/>
    <property type="project" value="UniProtKB-ARBA"/>
</dbReference>
<evidence type="ECO:0000313" key="6">
    <source>
        <dbReference type="Proteomes" id="UP000193922"/>
    </source>
</evidence>
<dbReference type="InterPro" id="IPR006925">
    <property type="entry name" value="Vps16_C"/>
</dbReference>
<dbReference type="RefSeq" id="XP_040746332.1">
    <property type="nucleotide sequence ID" value="XM_040886544.1"/>
</dbReference>
<reference evidence="5 6" key="1">
    <citation type="submission" date="2016-07" db="EMBL/GenBank/DDBJ databases">
        <title>Pervasive Adenine N6-methylation of Active Genes in Fungi.</title>
        <authorList>
            <consortium name="DOE Joint Genome Institute"/>
            <person name="Mondo S.J."/>
            <person name="Dannebaum R.O."/>
            <person name="Kuo R.C."/>
            <person name="Labutti K."/>
            <person name="Haridas S."/>
            <person name="Kuo A."/>
            <person name="Salamov A."/>
            <person name="Ahrendt S.R."/>
            <person name="Lipzen A."/>
            <person name="Sullivan W."/>
            <person name="Andreopoulos W.B."/>
            <person name="Clum A."/>
            <person name="Lindquist E."/>
            <person name="Daum C."/>
            <person name="Ramamoorthy G.K."/>
            <person name="Gryganskyi A."/>
            <person name="Culley D."/>
            <person name="Magnuson J.K."/>
            <person name="James T.Y."/>
            <person name="O'Malley M.A."/>
            <person name="Stajich J.E."/>
            <person name="Spatafora J.W."/>
            <person name="Visel A."/>
            <person name="Grigoriev I.V."/>
        </authorList>
    </citation>
    <scope>NUCLEOTIDE SEQUENCE [LARGE SCALE GENOMIC DNA]</scope>
    <source>
        <strain evidence="5 6">ATCC 12442</strain>
    </source>
</reference>
<dbReference type="Pfam" id="PF04841">
    <property type="entry name" value="Vps16_N"/>
    <property type="match status" value="1"/>
</dbReference>
<dbReference type="Proteomes" id="UP000193922">
    <property type="component" value="Unassembled WGS sequence"/>
</dbReference>
<dbReference type="GO" id="GO:0003779">
    <property type="term" value="F:actin binding"/>
    <property type="evidence" value="ECO:0007669"/>
    <property type="project" value="TreeGrafter"/>
</dbReference>
<comment type="function">
    <text evidence="2">Essential for vacuolar protein sorting. Required for vacuole biogenesis, stability and to maintain vacuole morphology.</text>
</comment>
<dbReference type="Gene3D" id="1.10.150.780">
    <property type="entry name" value="Vps16, C-terminal region"/>
    <property type="match status" value="1"/>
</dbReference>
<comment type="similarity">
    <text evidence="1 2">Belongs to the VPS16 family.</text>
</comment>
<dbReference type="InterPro" id="IPR016534">
    <property type="entry name" value="VPS16"/>
</dbReference>
<dbReference type="GeneID" id="63803192"/>
<evidence type="ECO:0000259" key="3">
    <source>
        <dbReference type="Pfam" id="PF04840"/>
    </source>
</evidence>
<proteinExistence type="inferred from homology"/>
<dbReference type="GO" id="GO:0006886">
    <property type="term" value="P:intracellular protein transport"/>
    <property type="evidence" value="ECO:0007669"/>
    <property type="project" value="InterPro"/>
</dbReference>
<dbReference type="STRING" id="61395.A0A1Y1WHR4"/>
<dbReference type="InterPro" id="IPR006926">
    <property type="entry name" value="Vps16_N"/>
</dbReference>
<feature type="domain" description="Vps16 C-terminal" evidence="3">
    <location>
        <begin position="500"/>
        <end position="803"/>
    </location>
</feature>
<dbReference type="InterPro" id="IPR038132">
    <property type="entry name" value="Vps16_C_sf"/>
</dbReference>
<dbReference type="PIRSF" id="PIRSF007949">
    <property type="entry name" value="VPS16"/>
    <property type="match status" value="1"/>
</dbReference>
<dbReference type="InterPro" id="IPR036322">
    <property type="entry name" value="WD40_repeat_dom_sf"/>
</dbReference>
<dbReference type="GO" id="GO:0030897">
    <property type="term" value="C:HOPS complex"/>
    <property type="evidence" value="ECO:0007669"/>
    <property type="project" value="TreeGrafter"/>
</dbReference>
<protein>
    <recommendedName>
        <fullName evidence="2">Probable vacuolar protein sorting-associated protein 16 homolog</fullName>
    </recommendedName>
</protein>
<dbReference type="EMBL" id="MCFD01000002">
    <property type="protein sequence ID" value="ORX72992.1"/>
    <property type="molecule type" value="Genomic_DNA"/>
</dbReference>
<evidence type="ECO:0000313" key="5">
    <source>
        <dbReference type="EMBL" id="ORX72992.1"/>
    </source>
</evidence>
<gene>
    <name evidence="5" type="ORF">DL89DRAFT_265150</name>
</gene>
<keyword evidence="2" id="KW-0653">Protein transport</keyword>
<sequence length="821" mass="91649">MTTLTPTAEWHELQDVYYRKHRLYQMQWADLNLRNFRVAASSFGGPIALLRDDRQLLEAGPSPLLDSAIHVFSASGLLIGKIEYDGLHIAAFSWNSREELVCVHEDGSVRVFGLSAPGSAFSLGNEAKEAGVVDCRFWDQGFVARTADGKLIYVNDIYEPKPKMLGKHTGEVSSWTIIPPHLSLSHHVEILLSSGKTILQIDAVGTQDQLLDSGPFSSISVSPNGRLVVLCSESGRVQVVSTDFQKSFSDMEHGAAERPADIAWCGSDAVVISYESEAVLLGPFGDSLVFPTDEPMCLVQELDGVRMFNSEAHEFLFKVSDESKAVFQIGLQTPASMLYDSLENIKAHSSQAGSTIRDLGDDLPYAIDTCIAAASCEPIVEIQQALLRTASFGKAFLDVYNGDKLVDICKHLRIVNCLAQYENGIPVSTMQFLSQPFEDWVARLLNRNQHQLAILMCRYMEEPADQVYIHWACAKIRASTIDDDALYKIIMSKLQSVPGISYVDIAEVANTTGYQKLAIRLLKHEPRAGNQVPLLISMGQESTAMDEAIRSGDADLVYFVIFHLFKAMELVDFFKVISRSRVAGQLFEKYCIDQKSPVLRDYYYQEDARRKSAQLILIDNLDKHDVGELVANLKVALDILQKDKTSARQTKAMDAHIKLLKVQYQLEQEMQGEKFVGLTVNETVAKCMARGNYTRANKLKGDFKVPERRFYWIKVHALVQRRDWAELARLANARKPPIGYRAFVDECIGALQYQEAARYIAKCDQGERAELFLRIGYYHEAAQVAVAGKDVGLLRRIQAQTQDAALQHDIGVQIEQLGGGI</sequence>
<dbReference type="OrthoDB" id="1792at2759"/>
<dbReference type="GO" id="GO:0042144">
    <property type="term" value="P:vacuole fusion, non-autophagic"/>
    <property type="evidence" value="ECO:0007669"/>
    <property type="project" value="TreeGrafter"/>
</dbReference>
<evidence type="ECO:0000256" key="1">
    <source>
        <dbReference type="ARBA" id="ARBA00009250"/>
    </source>
</evidence>
<comment type="caution">
    <text evidence="5">The sequence shown here is derived from an EMBL/GenBank/DDBJ whole genome shotgun (WGS) entry which is preliminary data.</text>
</comment>
<evidence type="ECO:0000259" key="4">
    <source>
        <dbReference type="Pfam" id="PF04841"/>
    </source>
</evidence>
<keyword evidence="6" id="KW-1185">Reference proteome</keyword>
<keyword evidence="2" id="KW-0813">Transport</keyword>
<dbReference type="InterPro" id="IPR015943">
    <property type="entry name" value="WD40/YVTN_repeat-like_dom_sf"/>
</dbReference>
<accession>A0A1Y1WHR4</accession>
<feature type="domain" description="Vps16 N-terminal" evidence="4">
    <location>
        <begin position="6"/>
        <end position="406"/>
    </location>
</feature>